<protein>
    <submittedName>
        <fullName evidence="5">Helix-turn-helix domain containing protein</fullName>
    </submittedName>
</protein>
<dbReference type="AlphaFoldDB" id="A0AAX3TA18"/>
<accession>A0AAX3TA18</accession>
<dbReference type="GO" id="GO:0003700">
    <property type="term" value="F:DNA-binding transcription factor activity"/>
    <property type="evidence" value="ECO:0007669"/>
    <property type="project" value="TreeGrafter"/>
</dbReference>
<dbReference type="InterPro" id="IPR050109">
    <property type="entry name" value="HTH-type_TetR-like_transc_reg"/>
</dbReference>
<evidence type="ECO:0000313" key="6">
    <source>
        <dbReference type="Proteomes" id="UP001213504"/>
    </source>
</evidence>
<gene>
    <name evidence="5" type="ORF">P9A14_04035</name>
</gene>
<dbReference type="PANTHER" id="PTHR30055">
    <property type="entry name" value="HTH-TYPE TRANSCRIPTIONAL REGULATOR RUTR"/>
    <property type="match status" value="1"/>
</dbReference>
<proteinExistence type="predicted"/>
<organism evidence="5 6">
    <name type="scientific">Gordonia hongkongensis</name>
    <dbReference type="NCBI Taxonomy" id="1701090"/>
    <lineage>
        <taxon>Bacteria</taxon>
        <taxon>Bacillati</taxon>
        <taxon>Actinomycetota</taxon>
        <taxon>Actinomycetes</taxon>
        <taxon>Mycobacteriales</taxon>
        <taxon>Gordoniaceae</taxon>
        <taxon>Gordonia</taxon>
    </lineage>
</organism>
<evidence type="ECO:0000256" key="1">
    <source>
        <dbReference type="ARBA" id="ARBA00023125"/>
    </source>
</evidence>
<dbReference type="Gene3D" id="1.10.357.10">
    <property type="entry name" value="Tetracycline Repressor, domain 2"/>
    <property type="match status" value="1"/>
</dbReference>
<evidence type="ECO:0000313" key="5">
    <source>
        <dbReference type="EMBL" id="WFP25703.1"/>
    </source>
</evidence>
<dbReference type="EMBL" id="CP121270">
    <property type="protein sequence ID" value="WFP25703.1"/>
    <property type="molecule type" value="Genomic_DNA"/>
</dbReference>
<reference evidence="5" key="1">
    <citation type="submission" date="2023-04" db="EMBL/GenBank/DDBJ databases">
        <title>Complete genome sequence of a phthalic acid esters degrading bacterial strain.</title>
        <authorList>
            <person name="Weng L."/>
            <person name="Jia Y."/>
            <person name="Ren L."/>
        </authorList>
    </citation>
    <scope>NUCLEOTIDE SEQUENCE</scope>
    <source>
        <strain evidence="5">RL-LY01</strain>
    </source>
</reference>
<evidence type="ECO:0000259" key="4">
    <source>
        <dbReference type="PROSITE" id="PS50977"/>
    </source>
</evidence>
<name>A0AAX3TA18_9ACTN</name>
<dbReference type="InterPro" id="IPR001647">
    <property type="entry name" value="HTH_TetR"/>
</dbReference>
<feature type="compositionally biased region" description="Basic residues" evidence="3">
    <location>
        <begin position="207"/>
        <end position="225"/>
    </location>
</feature>
<dbReference type="InterPro" id="IPR009057">
    <property type="entry name" value="Homeodomain-like_sf"/>
</dbReference>
<feature type="DNA-binding region" description="H-T-H motif" evidence="2">
    <location>
        <begin position="32"/>
        <end position="51"/>
    </location>
</feature>
<dbReference type="Pfam" id="PF00440">
    <property type="entry name" value="TetR_N"/>
    <property type="match status" value="1"/>
</dbReference>
<feature type="domain" description="HTH tetR-type" evidence="4">
    <location>
        <begin position="9"/>
        <end position="69"/>
    </location>
</feature>
<sequence>MTSTQSGGKDTRDRLLDAAERLFAERGVDAVPMREISREAGSRNVIAGQYWFGDKEGLIAALLDRHTPDVESRRHALLDAYEASATPDVTALAAALVRPLGAKLDQGLAGAGYLRTMSDLLTRPNPSVQPFGDETSSSMSRWSALLEPLLEPEAVLLHRRFLTARFVVVELALRAQTERTDHALFLSHLIDSASGQLAAPVSAETHRLRKQRHSKQQRKRTRGDH</sequence>
<dbReference type="PANTHER" id="PTHR30055:SF235">
    <property type="entry name" value="TRANSCRIPTIONAL REGULATORY PROTEIN"/>
    <property type="match status" value="1"/>
</dbReference>
<dbReference type="PROSITE" id="PS50977">
    <property type="entry name" value="HTH_TETR_2"/>
    <property type="match status" value="1"/>
</dbReference>
<dbReference type="Proteomes" id="UP001213504">
    <property type="component" value="Chromosome"/>
</dbReference>
<dbReference type="RefSeq" id="WP_165630559.1">
    <property type="nucleotide sequence ID" value="NZ_CP121270.1"/>
</dbReference>
<keyword evidence="1 2" id="KW-0238">DNA-binding</keyword>
<dbReference type="GO" id="GO:0000976">
    <property type="term" value="F:transcription cis-regulatory region binding"/>
    <property type="evidence" value="ECO:0007669"/>
    <property type="project" value="TreeGrafter"/>
</dbReference>
<feature type="region of interest" description="Disordered" evidence="3">
    <location>
        <begin position="200"/>
        <end position="225"/>
    </location>
</feature>
<dbReference type="SUPFAM" id="SSF46689">
    <property type="entry name" value="Homeodomain-like"/>
    <property type="match status" value="1"/>
</dbReference>
<evidence type="ECO:0000256" key="3">
    <source>
        <dbReference type="SAM" id="MobiDB-lite"/>
    </source>
</evidence>
<evidence type="ECO:0000256" key="2">
    <source>
        <dbReference type="PROSITE-ProRule" id="PRU00335"/>
    </source>
</evidence>